<dbReference type="PANTHER" id="PTHR35617">
    <property type="entry name" value="PHAGE_INTEGRASE DOMAIN-CONTAINING PROTEIN"/>
    <property type="match status" value="1"/>
</dbReference>
<dbReference type="PANTHER" id="PTHR35617:SF3">
    <property type="entry name" value="CORE-BINDING (CB) DOMAIN-CONTAINING PROTEIN"/>
    <property type="match status" value="1"/>
</dbReference>
<dbReference type="EMBL" id="JANEYF010000824">
    <property type="protein sequence ID" value="KAJ8967813.1"/>
    <property type="molecule type" value="Genomic_DNA"/>
</dbReference>
<protein>
    <recommendedName>
        <fullName evidence="3">Tyr recombinase domain-containing protein</fullName>
    </recommendedName>
</protein>
<proteinExistence type="predicted"/>
<evidence type="ECO:0008006" key="3">
    <source>
        <dbReference type="Google" id="ProtNLM"/>
    </source>
</evidence>
<reference evidence="1" key="1">
    <citation type="journal article" date="2023" name="Insect Mol. Biol.">
        <title>Genome sequencing provides insights into the evolution of gene families encoding plant cell wall-degrading enzymes in longhorned beetles.</title>
        <authorList>
            <person name="Shin N.R."/>
            <person name="Okamura Y."/>
            <person name="Kirsch R."/>
            <person name="Pauchet Y."/>
        </authorList>
    </citation>
    <scope>NUCLEOTIDE SEQUENCE</scope>
    <source>
        <strain evidence="1">RBIC_L_NR</strain>
    </source>
</reference>
<dbReference type="AlphaFoldDB" id="A0AAV8ZRJ2"/>
<evidence type="ECO:0000313" key="2">
    <source>
        <dbReference type="Proteomes" id="UP001162156"/>
    </source>
</evidence>
<sequence>MLNTKKWSYGTFNSFRSALSLILPGEIGKDIYIRRFLKSISKTRPSKPNYDVTWEPQIVLNHIEEKFPHDELPLRELGKKLTTLLTLITGHRLQTLSLIKVENIYFEPDGVQILIIDNIKTSRPKSEHPCDPLL</sequence>
<evidence type="ECO:0000313" key="1">
    <source>
        <dbReference type="EMBL" id="KAJ8967813.1"/>
    </source>
</evidence>
<accession>A0AAV8ZRJ2</accession>
<name>A0AAV8ZRJ2_9CUCU</name>
<gene>
    <name evidence="1" type="ORF">NQ314_002622</name>
</gene>
<dbReference type="Proteomes" id="UP001162156">
    <property type="component" value="Unassembled WGS sequence"/>
</dbReference>
<organism evidence="1 2">
    <name type="scientific">Rhamnusium bicolor</name>
    <dbReference type="NCBI Taxonomy" id="1586634"/>
    <lineage>
        <taxon>Eukaryota</taxon>
        <taxon>Metazoa</taxon>
        <taxon>Ecdysozoa</taxon>
        <taxon>Arthropoda</taxon>
        <taxon>Hexapoda</taxon>
        <taxon>Insecta</taxon>
        <taxon>Pterygota</taxon>
        <taxon>Neoptera</taxon>
        <taxon>Endopterygota</taxon>
        <taxon>Coleoptera</taxon>
        <taxon>Polyphaga</taxon>
        <taxon>Cucujiformia</taxon>
        <taxon>Chrysomeloidea</taxon>
        <taxon>Cerambycidae</taxon>
        <taxon>Lepturinae</taxon>
        <taxon>Rhagiini</taxon>
        <taxon>Rhamnusium</taxon>
    </lineage>
</organism>
<comment type="caution">
    <text evidence="1">The sequence shown here is derived from an EMBL/GenBank/DDBJ whole genome shotgun (WGS) entry which is preliminary data.</text>
</comment>
<keyword evidence="2" id="KW-1185">Reference proteome</keyword>